<organism evidence="2 5">
    <name type="scientific">Bacillus subtilis</name>
    <dbReference type="NCBI Taxonomy" id="1423"/>
    <lineage>
        <taxon>Bacteria</taxon>
        <taxon>Bacillati</taxon>
        <taxon>Bacillota</taxon>
        <taxon>Bacilli</taxon>
        <taxon>Bacillales</taxon>
        <taxon>Bacillaceae</taxon>
        <taxon>Bacillus</taxon>
    </lineage>
</organism>
<proteinExistence type="predicted"/>
<dbReference type="Proteomes" id="UP000076442">
    <property type="component" value="Unassembled WGS sequence"/>
</dbReference>
<evidence type="ECO:0000313" key="3">
    <source>
        <dbReference type="EMBL" id="WHM20589.1"/>
    </source>
</evidence>
<sequence>MARKVIDVRIVNAATAEQESFIKELSMELIHDVFPLYFSELDIQRFKKKGVLSLNNHYYQGTLKEAFQIMACLQMIHIILTKPSPHSDLSDQAIFEKNSKMLNDFGIYFPFAFSDFQKKTNKAFFGQRRLI</sequence>
<reference evidence="3" key="3">
    <citation type="submission" date="2023-05" db="EMBL/GenBank/DDBJ databases">
        <title>Complete genome sequence of Bacillus subtilis SRCM117797 isolated from Soybean paste.</title>
        <authorList>
            <person name="Abraha H.B."/>
            <person name="Kim K.-P."/>
            <person name="Ryu M.-S."/>
            <person name="Jeong D.-Y."/>
        </authorList>
    </citation>
    <scope>NUCLEOTIDE SEQUENCE</scope>
    <source>
        <strain evidence="3">SRCM117797</strain>
    </source>
</reference>
<evidence type="ECO:0000313" key="2">
    <source>
        <dbReference type="EMBL" id="MBO3793918.1"/>
    </source>
</evidence>
<dbReference type="AlphaFoldDB" id="A0A085C9M6"/>
<evidence type="ECO:0000313" key="5">
    <source>
        <dbReference type="Proteomes" id="UP000665181"/>
    </source>
</evidence>
<evidence type="ECO:0000313" key="1">
    <source>
        <dbReference type="EMBL" id="KZD94666.1"/>
    </source>
</evidence>
<dbReference type="Pfam" id="PF17326">
    <property type="entry name" value="DUF5365"/>
    <property type="match status" value="1"/>
</dbReference>
<name>A0A085C9M6_BACIU</name>
<gene>
    <name evidence="3" type="primary">yhcU</name>
    <name evidence="1" type="ORF">B4122_0423</name>
    <name evidence="2" type="ORF">J5227_06150</name>
    <name evidence="3" type="ORF">QL281_17525</name>
</gene>
<accession>A0A085C9M6</accession>
<dbReference type="OMA" id="FPYYFDD"/>
<dbReference type="Proteomes" id="UP001229422">
    <property type="component" value="Chromosome"/>
</dbReference>
<evidence type="ECO:0000313" key="4">
    <source>
        <dbReference type="Proteomes" id="UP000076442"/>
    </source>
</evidence>
<dbReference type="EMBL" id="CP125292">
    <property type="protein sequence ID" value="WHM20589.1"/>
    <property type="molecule type" value="Genomic_DNA"/>
</dbReference>
<reference evidence="2" key="2">
    <citation type="submission" date="2021-03" db="EMBL/GenBank/DDBJ databases">
        <title>Isolation of Bacillus subtilis from fermented food sample.</title>
        <authorList>
            <person name="Lakshmanan V."/>
            <person name="Athira K."/>
            <person name="Rajagopal K."/>
        </authorList>
    </citation>
    <scope>NUCLEOTIDE SEQUENCE</scope>
    <source>
        <strain evidence="2">S1</strain>
    </source>
</reference>
<protein>
    <submittedName>
        <fullName evidence="2">YhcU family protein</fullName>
    </submittedName>
</protein>
<dbReference type="EMBL" id="LJZV01000002">
    <property type="protein sequence ID" value="KZD94666.1"/>
    <property type="molecule type" value="Genomic_DNA"/>
</dbReference>
<reference evidence="1 4" key="1">
    <citation type="submission" date="2015-09" db="EMBL/GenBank/DDBJ databases">
        <title>Spore heat resistance.</title>
        <authorList>
            <person name="Boekhorst J."/>
            <person name="Berendsen E.M."/>
            <person name="Wells-Bennik M.H."/>
            <person name="Kuipers O.P."/>
        </authorList>
    </citation>
    <scope>NUCLEOTIDE SEQUENCE [LARGE SCALE GENOMIC DNA]</scope>
    <source>
        <strain evidence="1 4">B4122</strain>
    </source>
</reference>
<dbReference type="InterPro" id="IPR020355">
    <property type="entry name" value="Uncharacterised_YhcU"/>
</dbReference>
<dbReference type="Proteomes" id="UP000665181">
    <property type="component" value="Unassembled WGS sequence"/>
</dbReference>
<dbReference type="RefSeq" id="WP_003233401.1">
    <property type="nucleotide sequence ID" value="NZ_AP024621.1"/>
</dbReference>
<dbReference type="EMBL" id="JAGFPW010000003">
    <property type="protein sequence ID" value="MBO3793918.1"/>
    <property type="molecule type" value="Genomic_DNA"/>
</dbReference>